<gene>
    <name evidence="2" type="ordered locus">YPK_3185</name>
</gene>
<keyword evidence="1" id="KW-0472">Membrane</keyword>
<feature type="transmembrane region" description="Helical" evidence="1">
    <location>
        <begin position="368"/>
        <end position="386"/>
    </location>
</feature>
<name>A0A0H3B5P3_YERPY</name>
<feature type="transmembrane region" description="Helical" evidence="1">
    <location>
        <begin position="392"/>
        <end position="409"/>
    </location>
</feature>
<sequence>MEIKRSTAEKSSINKTIVVFTSLYSIALWINFIVIINSGKYSADLQGIDVGINTNELLYIALVNQLFLLMAVFIFNILNSRNIKIGNLRFEFNKDRFSVFFFIILILNMVFFFSTGVGKVYSTKTHYLKTLFIILEPGNIFFLYYLIVRNTGSKLFFVNVVLYSILQISKGWTSFILIIGVFELYFFILRNNKSKLFRLPFIFSVIIPLLLFTGGSVAYKYAFLVKNEIRGSSVESVSLDYIGSTVLLASRLSNYNVAAGFYSKLDDVVNVVRAQEEFSELKSFSQYFLPVRPNEIEARPLSNSSMLAFYPTFGAKYSNVEIGMFTYYQILSNVDIYEAVFVLFITFFMLLFFFSFYKLIANNENVELLLFIMVFYFLFSMCSPTYFIRPYALGVLFIPFFVVLGILKIKRNLNYSNAK</sequence>
<feature type="transmembrane region" description="Helical" evidence="1">
    <location>
        <begin position="201"/>
        <end position="222"/>
    </location>
</feature>
<proteinExistence type="predicted"/>
<dbReference type="PATRIC" id="fig|502800.11.peg.3912"/>
<feature type="transmembrane region" description="Helical" evidence="1">
    <location>
        <begin position="57"/>
        <end position="78"/>
    </location>
</feature>
<feature type="transmembrane region" description="Helical" evidence="1">
    <location>
        <begin position="336"/>
        <end position="356"/>
    </location>
</feature>
<dbReference type="RefSeq" id="WP_012304491.1">
    <property type="nucleotide sequence ID" value="NZ_CP009792.1"/>
</dbReference>
<feature type="transmembrane region" description="Helical" evidence="1">
    <location>
        <begin position="99"/>
        <end position="121"/>
    </location>
</feature>
<feature type="transmembrane region" description="Helical" evidence="1">
    <location>
        <begin position="307"/>
        <end position="330"/>
    </location>
</feature>
<evidence type="ECO:0000256" key="1">
    <source>
        <dbReference type="SAM" id="Phobius"/>
    </source>
</evidence>
<dbReference type="NCBIfam" id="NF033860">
    <property type="entry name" value="Wzy_O6_O28"/>
    <property type="match status" value="1"/>
</dbReference>
<reference evidence="2" key="1">
    <citation type="submission" date="2008-02" db="EMBL/GenBank/DDBJ databases">
        <title>Complete sequence of Yersinia pseudotuberculosis YPIII.</title>
        <authorList>
            <consortium name="US DOE Joint Genome Institute"/>
            <person name="Challacombe J.F."/>
            <person name="Bruce D."/>
            <person name="Detter J.C."/>
            <person name="Green L."/>
            <person name="Land M."/>
            <person name="Munk C."/>
            <person name="Lindler L.E."/>
            <person name="Nikolich M.P."/>
            <person name="Brettin T."/>
        </authorList>
    </citation>
    <scope>NUCLEOTIDE SEQUENCE</scope>
    <source>
        <strain evidence="2">YPIII</strain>
    </source>
</reference>
<dbReference type="KEGG" id="ypy:YPK_3185"/>
<feature type="transmembrane region" description="Helical" evidence="1">
    <location>
        <begin position="160"/>
        <end position="189"/>
    </location>
</feature>
<feature type="transmembrane region" description="Helical" evidence="1">
    <location>
        <begin position="12"/>
        <end position="37"/>
    </location>
</feature>
<organism evidence="2">
    <name type="scientific">Yersinia pseudotuberculosis serotype O:3 (strain YPIII)</name>
    <dbReference type="NCBI Taxonomy" id="502800"/>
    <lineage>
        <taxon>Bacteria</taxon>
        <taxon>Pseudomonadati</taxon>
        <taxon>Pseudomonadota</taxon>
        <taxon>Gammaproteobacteria</taxon>
        <taxon>Enterobacterales</taxon>
        <taxon>Yersiniaceae</taxon>
        <taxon>Yersinia</taxon>
    </lineage>
</organism>
<keyword evidence="1" id="KW-0812">Transmembrane</keyword>
<dbReference type="EMBL" id="CP000950">
    <property type="protein sequence ID" value="ACA69454.1"/>
    <property type="molecule type" value="Genomic_DNA"/>
</dbReference>
<protein>
    <submittedName>
        <fullName evidence="2">O-antigen biosynthesis protein Wxy</fullName>
    </submittedName>
</protein>
<feature type="transmembrane region" description="Helical" evidence="1">
    <location>
        <begin position="127"/>
        <end position="148"/>
    </location>
</feature>
<dbReference type="AlphaFoldDB" id="A0A0H3B5P3"/>
<evidence type="ECO:0000313" key="2">
    <source>
        <dbReference type="EMBL" id="ACA69454.1"/>
    </source>
</evidence>
<accession>A0A0H3B5P3</accession>
<keyword evidence="1" id="KW-1133">Transmembrane helix</keyword>